<keyword evidence="2" id="KW-1185">Reference proteome</keyword>
<comment type="caution">
    <text evidence="1">The sequence shown here is derived from an EMBL/GenBank/DDBJ whole genome shotgun (WGS) entry which is preliminary data.</text>
</comment>
<organism evidence="1 2">
    <name type="scientific">Ceratitis capitata</name>
    <name type="common">Mediterranean fruit fly</name>
    <name type="synonym">Tephritis capitata</name>
    <dbReference type="NCBI Taxonomy" id="7213"/>
    <lineage>
        <taxon>Eukaryota</taxon>
        <taxon>Metazoa</taxon>
        <taxon>Ecdysozoa</taxon>
        <taxon>Arthropoda</taxon>
        <taxon>Hexapoda</taxon>
        <taxon>Insecta</taxon>
        <taxon>Pterygota</taxon>
        <taxon>Neoptera</taxon>
        <taxon>Endopterygota</taxon>
        <taxon>Diptera</taxon>
        <taxon>Brachycera</taxon>
        <taxon>Muscomorpha</taxon>
        <taxon>Tephritoidea</taxon>
        <taxon>Tephritidae</taxon>
        <taxon>Ceratitis</taxon>
        <taxon>Ceratitis</taxon>
    </lineage>
</organism>
<protein>
    <submittedName>
        <fullName evidence="1">(Mediterranean fruit fly) hypothetical protein</fullName>
    </submittedName>
</protein>
<proteinExistence type="predicted"/>
<sequence>IHSEGLTLPATLGATGVGVLKHTDQGESGRGFKFQTEHQMSIPLIVFLSPGF</sequence>
<dbReference type="EMBL" id="CAJHJT010000034">
    <property type="protein sequence ID" value="CAD7006020.1"/>
    <property type="molecule type" value="Genomic_DNA"/>
</dbReference>
<dbReference type="AlphaFoldDB" id="A0A811V4U4"/>
<accession>A0A811V4U4</accession>
<evidence type="ECO:0000313" key="1">
    <source>
        <dbReference type="EMBL" id="CAD7006020.1"/>
    </source>
</evidence>
<name>A0A811V4U4_CERCA</name>
<feature type="non-terminal residue" evidence="1">
    <location>
        <position position="1"/>
    </location>
</feature>
<reference evidence="1" key="1">
    <citation type="submission" date="2020-11" db="EMBL/GenBank/DDBJ databases">
        <authorList>
            <person name="Whitehead M."/>
        </authorList>
    </citation>
    <scope>NUCLEOTIDE SEQUENCE</scope>
    <source>
        <strain evidence="1">EGII</strain>
    </source>
</reference>
<gene>
    <name evidence="1" type="ORF">CCAP1982_LOCUS14355</name>
</gene>
<dbReference type="Proteomes" id="UP000606786">
    <property type="component" value="Unassembled WGS sequence"/>
</dbReference>
<evidence type="ECO:0000313" key="2">
    <source>
        <dbReference type="Proteomes" id="UP000606786"/>
    </source>
</evidence>